<gene>
    <name evidence="1" type="ORF">AVL62_11450</name>
</gene>
<sequence length="115" mass="11782">MSYPLTKTMAALTAGYAVFAAVRPSHLSSALDETGAAARATDRLAWTYAVRDLSTSALAFVPGLAPVAGLLRITGDLGDAAVLGTTGPESERAKLAGVPLTWAALNAAALLIDRR</sequence>
<proteinExistence type="predicted"/>
<dbReference type="STRING" id="767452.AVL62_11450"/>
<dbReference type="RefSeq" id="WP_058890503.1">
    <property type="nucleotide sequence ID" value="NZ_LQBL01000011.1"/>
</dbReference>
<name>A0A0W8IA43_9MICO</name>
<dbReference type="AlphaFoldDB" id="A0A0W8IA43"/>
<protein>
    <recommendedName>
        <fullName evidence="3">DUF4267 domain-containing protein</fullName>
    </recommendedName>
</protein>
<evidence type="ECO:0000313" key="1">
    <source>
        <dbReference type="EMBL" id="KUG56755.1"/>
    </source>
</evidence>
<evidence type="ECO:0000313" key="2">
    <source>
        <dbReference type="Proteomes" id="UP000054837"/>
    </source>
</evidence>
<dbReference type="Proteomes" id="UP000054837">
    <property type="component" value="Unassembled WGS sequence"/>
</dbReference>
<reference evidence="1 2" key="1">
    <citation type="submission" date="2015-12" db="EMBL/GenBank/DDBJ databases">
        <title>Serinicoccus chungangenesis strain CD08_5 genome sequencing and assembly.</title>
        <authorList>
            <person name="Chander A.M."/>
            <person name="Kaur G."/>
            <person name="Nair G.R."/>
            <person name="Dhawan D.K."/>
            <person name="Kochhar R.K."/>
            <person name="Mayilraj S."/>
            <person name="Bhadada S.K."/>
        </authorList>
    </citation>
    <scope>NUCLEOTIDE SEQUENCE [LARGE SCALE GENOMIC DNA]</scope>
    <source>
        <strain evidence="1 2">CD08_5</strain>
    </source>
</reference>
<keyword evidence="2" id="KW-1185">Reference proteome</keyword>
<accession>A0A0W8IA43</accession>
<evidence type="ECO:0008006" key="3">
    <source>
        <dbReference type="Google" id="ProtNLM"/>
    </source>
</evidence>
<dbReference type="EMBL" id="LQBL01000011">
    <property type="protein sequence ID" value="KUG56755.1"/>
    <property type="molecule type" value="Genomic_DNA"/>
</dbReference>
<organism evidence="1 2">
    <name type="scientific">Serinicoccus chungangensis</name>
    <dbReference type="NCBI Taxonomy" id="767452"/>
    <lineage>
        <taxon>Bacteria</taxon>
        <taxon>Bacillati</taxon>
        <taxon>Actinomycetota</taxon>
        <taxon>Actinomycetes</taxon>
        <taxon>Micrococcales</taxon>
        <taxon>Ornithinimicrobiaceae</taxon>
        <taxon>Serinicoccus</taxon>
    </lineage>
</organism>
<comment type="caution">
    <text evidence="1">The sequence shown here is derived from an EMBL/GenBank/DDBJ whole genome shotgun (WGS) entry which is preliminary data.</text>
</comment>
<dbReference type="OrthoDB" id="3790757at2"/>